<name>A0A9P0PR86_ACAOB</name>
<evidence type="ECO:0008006" key="3">
    <source>
        <dbReference type="Google" id="ProtNLM"/>
    </source>
</evidence>
<dbReference type="AlphaFoldDB" id="A0A9P0PR86"/>
<protein>
    <recommendedName>
        <fullName evidence="3">Reverse transcriptase domain-containing protein</fullName>
    </recommendedName>
</protein>
<dbReference type="OrthoDB" id="6783391at2759"/>
<keyword evidence="2" id="KW-1185">Reference proteome</keyword>
<organism evidence="1 2">
    <name type="scientific">Acanthoscelides obtectus</name>
    <name type="common">Bean weevil</name>
    <name type="synonym">Bruchus obtectus</name>
    <dbReference type="NCBI Taxonomy" id="200917"/>
    <lineage>
        <taxon>Eukaryota</taxon>
        <taxon>Metazoa</taxon>
        <taxon>Ecdysozoa</taxon>
        <taxon>Arthropoda</taxon>
        <taxon>Hexapoda</taxon>
        <taxon>Insecta</taxon>
        <taxon>Pterygota</taxon>
        <taxon>Neoptera</taxon>
        <taxon>Endopterygota</taxon>
        <taxon>Coleoptera</taxon>
        <taxon>Polyphaga</taxon>
        <taxon>Cucujiformia</taxon>
        <taxon>Chrysomeloidea</taxon>
        <taxon>Chrysomelidae</taxon>
        <taxon>Bruchinae</taxon>
        <taxon>Bruchini</taxon>
        <taxon>Acanthoscelides</taxon>
    </lineage>
</organism>
<gene>
    <name evidence="1" type="ORF">ACAOBT_LOCUS22908</name>
</gene>
<evidence type="ECO:0000313" key="2">
    <source>
        <dbReference type="Proteomes" id="UP001152888"/>
    </source>
</evidence>
<sequence>MVIDKLLRRMNDGNRGGTILPGVKVIAMAFADDIILLEDAEINLPLALGEVVEFAKSKNMALNPGKCSTMVVGLVPRKDYLLKIDERRVAMVTEVNSSRYL</sequence>
<reference evidence="1" key="1">
    <citation type="submission" date="2022-03" db="EMBL/GenBank/DDBJ databases">
        <authorList>
            <person name="Sayadi A."/>
        </authorList>
    </citation>
    <scope>NUCLEOTIDE SEQUENCE</scope>
</reference>
<proteinExistence type="predicted"/>
<comment type="caution">
    <text evidence="1">The sequence shown here is derived from an EMBL/GenBank/DDBJ whole genome shotgun (WGS) entry which is preliminary data.</text>
</comment>
<evidence type="ECO:0000313" key="1">
    <source>
        <dbReference type="EMBL" id="CAH1995902.1"/>
    </source>
</evidence>
<dbReference type="Proteomes" id="UP001152888">
    <property type="component" value="Unassembled WGS sequence"/>
</dbReference>
<dbReference type="EMBL" id="CAKOFQ010007243">
    <property type="protein sequence ID" value="CAH1995902.1"/>
    <property type="molecule type" value="Genomic_DNA"/>
</dbReference>
<accession>A0A9P0PR86</accession>